<keyword evidence="3" id="KW-1185">Reference proteome</keyword>
<proteinExistence type="predicted"/>
<evidence type="ECO:0000256" key="1">
    <source>
        <dbReference type="SAM" id="Phobius"/>
    </source>
</evidence>
<reference evidence="2" key="1">
    <citation type="submission" date="2022-12" db="EMBL/GenBank/DDBJ databases">
        <authorList>
            <person name="Bing R.G."/>
            <person name="Willard D.J."/>
            <person name="Manesh M.J.H."/>
            <person name="Laemthong T."/>
            <person name="Crosby J.R."/>
            <person name="Kelly R.M."/>
        </authorList>
    </citation>
    <scope>NUCLEOTIDE SEQUENCE</scope>
    <source>
        <strain evidence="2">DSM 8991</strain>
    </source>
</reference>
<feature type="transmembrane region" description="Helical" evidence="1">
    <location>
        <begin position="35"/>
        <end position="58"/>
    </location>
</feature>
<feature type="transmembrane region" description="Helical" evidence="1">
    <location>
        <begin position="7"/>
        <end position="29"/>
    </location>
</feature>
<dbReference type="RefSeq" id="WP_045164528.1">
    <property type="nucleotide sequence ID" value="NZ_CP113864.1"/>
</dbReference>
<dbReference type="EMBL" id="CP113864">
    <property type="protein sequence ID" value="WAM31710.1"/>
    <property type="molecule type" value="Genomic_DNA"/>
</dbReference>
<dbReference type="Proteomes" id="UP001164745">
    <property type="component" value="Chromosome"/>
</dbReference>
<evidence type="ECO:0000313" key="3">
    <source>
        <dbReference type="Proteomes" id="UP001164745"/>
    </source>
</evidence>
<evidence type="ECO:0000313" key="2">
    <source>
        <dbReference type="EMBL" id="WAM31710.1"/>
    </source>
</evidence>
<organism evidence="2 3">
    <name type="scientific">Caldicellulosiruptor naganoensis</name>
    <dbReference type="NCBI Taxonomy" id="29324"/>
    <lineage>
        <taxon>Bacteria</taxon>
        <taxon>Bacillati</taxon>
        <taxon>Bacillota</taxon>
        <taxon>Bacillota incertae sedis</taxon>
        <taxon>Caldicellulosiruptorales</taxon>
        <taxon>Caldicellulosiruptoraceae</taxon>
        <taxon>Caldicellulosiruptor</taxon>
    </lineage>
</organism>
<gene>
    <name evidence="2" type="ORF">OTJ99_000147</name>
</gene>
<keyword evidence="1" id="KW-0472">Membrane</keyword>
<sequence length="64" mass="6957">MKRKIGKLIIVISGFVISICGLLNLMILANPTKKVLFIIGPLLIICGMIAIKFGFNLLKGNKNS</sequence>
<keyword evidence="1" id="KW-0812">Transmembrane</keyword>
<protein>
    <submittedName>
        <fullName evidence="2">Uncharacterized protein</fullName>
    </submittedName>
</protein>
<accession>A0ABY7BJ07</accession>
<keyword evidence="1" id="KW-1133">Transmembrane helix</keyword>
<name>A0ABY7BJ07_9FIRM</name>